<dbReference type="InterPro" id="IPR050452">
    <property type="entry name" value="Metacaspase"/>
</dbReference>
<dbReference type="GO" id="GO:0004197">
    <property type="term" value="F:cysteine-type endopeptidase activity"/>
    <property type="evidence" value="ECO:0007669"/>
    <property type="project" value="InterPro"/>
</dbReference>
<dbReference type="RefSeq" id="WP_055656105.1">
    <property type="nucleotide sequence ID" value="NZ_CP045622.1"/>
</dbReference>
<proteinExistence type="predicted"/>
<dbReference type="InterPro" id="IPR018247">
    <property type="entry name" value="EF_Hand_1_Ca_BS"/>
</dbReference>
<evidence type="ECO:0000313" key="5">
    <source>
        <dbReference type="Proteomes" id="UP000048926"/>
    </source>
</evidence>
<dbReference type="Proteomes" id="UP000048926">
    <property type="component" value="Unassembled WGS sequence"/>
</dbReference>
<feature type="signal peptide" evidence="1">
    <location>
        <begin position="1"/>
        <end position="24"/>
    </location>
</feature>
<dbReference type="Gene3D" id="3.40.50.1460">
    <property type="match status" value="1"/>
</dbReference>
<dbReference type="AlphaFoldDB" id="A0A0M6Y4U9"/>
<dbReference type="GO" id="GO:0005737">
    <property type="term" value="C:cytoplasm"/>
    <property type="evidence" value="ECO:0007669"/>
    <property type="project" value="TreeGrafter"/>
</dbReference>
<dbReference type="InterPro" id="IPR029030">
    <property type="entry name" value="Caspase-like_dom_sf"/>
</dbReference>
<dbReference type="PANTHER" id="PTHR48104:SF30">
    <property type="entry name" value="METACASPASE-1"/>
    <property type="match status" value="1"/>
</dbReference>
<evidence type="ECO:0000256" key="1">
    <source>
        <dbReference type="SAM" id="SignalP"/>
    </source>
</evidence>
<name>A0A0M6Y4U9_9HYPH</name>
<dbReference type="Pfam" id="PF00656">
    <property type="entry name" value="Peptidase_C14"/>
    <property type="match status" value="1"/>
</dbReference>
<dbReference type="InterPro" id="IPR011600">
    <property type="entry name" value="Pept_C14_caspase"/>
</dbReference>
<dbReference type="InterPro" id="IPR025493">
    <property type="entry name" value="DUF4384"/>
</dbReference>
<feature type="chain" id="PRO_5005807490" evidence="1">
    <location>
        <begin position="25"/>
        <end position="481"/>
    </location>
</feature>
<dbReference type="GO" id="GO:0006508">
    <property type="term" value="P:proteolysis"/>
    <property type="evidence" value="ECO:0007669"/>
    <property type="project" value="InterPro"/>
</dbReference>
<keyword evidence="5" id="KW-1185">Reference proteome</keyword>
<dbReference type="EMBL" id="CXST01000001">
    <property type="protein sequence ID" value="CTQ43830.1"/>
    <property type="molecule type" value="Genomic_DNA"/>
</dbReference>
<accession>A0A0M6Y4U9</accession>
<evidence type="ECO:0000259" key="2">
    <source>
        <dbReference type="Pfam" id="PF00656"/>
    </source>
</evidence>
<protein>
    <submittedName>
        <fullName evidence="4">Uncharacterized protein</fullName>
    </submittedName>
</protein>
<dbReference type="PROSITE" id="PS00018">
    <property type="entry name" value="EF_HAND_1"/>
    <property type="match status" value="1"/>
</dbReference>
<dbReference type="PANTHER" id="PTHR48104">
    <property type="entry name" value="METACASPASE-4"/>
    <property type="match status" value="1"/>
</dbReference>
<keyword evidence="1" id="KW-0732">Signal</keyword>
<dbReference type="SUPFAM" id="SSF52129">
    <property type="entry name" value="Caspase-like"/>
    <property type="match status" value="1"/>
</dbReference>
<sequence length="481" mass="52338">MKTGYLKAFAATMCLCLSAGTVHAAQKALLIGAGVYPYLEPDAQLSGPANDVRQMADFLKGDWGFASSDVRILVEEGAAKNNILGSITGWLASETRPGDRVIIYYSGHGSQVPDRNGDEEDGLDETFVPTDYGRRGARAEDMLTDDEIASALSTLKGREVILIADSCHSGTVNRDVVPDLVSKGLDAKARYLPFSGVSRSLPVVRDEEPLARETNVHLTLSAALPHQLAWETNGSGIFTQNLIRGLRTREADLNGNGRVTTAELLNYLRPRTEQWCQRVEDCRDLQFTPNMSPRNEAFILQPASAEGPVQTVTGNTADDVSDVLPEQSSQEIKVSILPGSVHQIGDEVQFQLTSAVDGYLTLFDLTVEDDLVLLFPTDEDRSAGKTGRIRANSALTVPDPSYGFSFEAEAPAGKGKLLAIVTEDPVDLENLLAANGEFEPIGDKIDFMKELSGRLNKVWTADNANRSARWAAGYQDYEIRQ</sequence>
<dbReference type="Pfam" id="PF14326">
    <property type="entry name" value="DUF4384"/>
    <property type="match status" value="1"/>
</dbReference>
<feature type="domain" description="Peptidase C14 caspase" evidence="2">
    <location>
        <begin position="26"/>
        <end position="252"/>
    </location>
</feature>
<dbReference type="STRING" id="187304.B0E33_18115"/>
<organism evidence="4 5">
    <name type="scientific">Roseibium aggregatum</name>
    <dbReference type="NCBI Taxonomy" id="187304"/>
    <lineage>
        <taxon>Bacteria</taxon>
        <taxon>Pseudomonadati</taxon>
        <taxon>Pseudomonadota</taxon>
        <taxon>Alphaproteobacteria</taxon>
        <taxon>Hyphomicrobiales</taxon>
        <taxon>Stappiaceae</taxon>
        <taxon>Roseibium</taxon>
    </lineage>
</organism>
<feature type="domain" description="DUF4384" evidence="3">
    <location>
        <begin position="343"/>
        <end position="425"/>
    </location>
</feature>
<reference evidence="5" key="1">
    <citation type="submission" date="2015-07" db="EMBL/GenBank/DDBJ databases">
        <authorList>
            <person name="Rodrigo-Torres Lidia"/>
            <person name="Arahal R.David."/>
        </authorList>
    </citation>
    <scope>NUCLEOTIDE SEQUENCE [LARGE SCALE GENOMIC DNA]</scope>
    <source>
        <strain evidence="5">CECT 4801</strain>
    </source>
</reference>
<gene>
    <name evidence="4" type="ORF">LAL4801_02272</name>
</gene>
<dbReference type="OrthoDB" id="5489622at2"/>
<evidence type="ECO:0000259" key="3">
    <source>
        <dbReference type="Pfam" id="PF14326"/>
    </source>
</evidence>
<evidence type="ECO:0000313" key="4">
    <source>
        <dbReference type="EMBL" id="CTQ43830.1"/>
    </source>
</evidence>